<name>A0A2W5Q4R2_VARPD</name>
<protein>
    <submittedName>
        <fullName evidence="1">Acetoacetate--CoA ligase</fullName>
        <ecNumber evidence="1">6.2.1.16</ecNumber>
    </submittedName>
</protein>
<dbReference type="PANTHER" id="PTHR42921:SF1">
    <property type="entry name" value="ACETOACETYL-COA SYNTHETASE"/>
    <property type="match status" value="1"/>
</dbReference>
<dbReference type="Proteomes" id="UP000249135">
    <property type="component" value="Unassembled WGS sequence"/>
</dbReference>
<organism evidence="1 2">
    <name type="scientific">Variovorax paradoxus</name>
    <dbReference type="NCBI Taxonomy" id="34073"/>
    <lineage>
        <taxon>Bacteria</taxon>
        <taxon>Pseudomonadati</taxon>
        <taxon>Pseudomonadota</taxon>
        <taxon>Betaproteobacteria</taxon>
        <taxon>Burkholderiales</taxon>
        <taxon>Comamonadaceae</taxon>
        <taxon>Variovorax</taxon>
    </lineage>
</organism>
<dbReference type="EMBL" id="QFPP01000193">
    <property type="protein sequence ID" value="PZQ73301.1"/>
    <property type="molecule type" value="Genomic_DNA"/>
</dbReference>
<evidence type="ECO:0000313" key="2">
    <source>
        <dbReference type="Proteomes" id="UP000249135"/>
    </source>
</evidence>
<reference evidence="1 2" key="1">
    <citation type="submission" date="2017-08" db="EMBL/GenBank/DDBJ databases">
        <title>Infants hospitalized years apart are colonized by the same room-sourced microbial strains.</title>
        <authorList>
            <person name="Brooks B."/>
            <person name="Olm M.R."/>
            <person name="Firek B.A."/>
            <person name="Baker R."/>
            <person name="Thomas B.C."/>
            <person name="Morowitz M.J."/>
            <person name="Banfield J.F."/>
        </authorList>
    </citation>
    <scope>NUCLEOTIDE SEQUENCE [LARGE SCALE GENOMIC DNA]</scope>
    <source>
        <strain evidence="1">S2_005_003_R2_41</strain>
    </source>
</reference>
<sequence length="97" mass="10690">VLRPGVALDDAMRRKLNDAIRTALSPRFLPDDIFQVAEIPRTLSGKKQELPIKKLLLGQPIERVVNREAMANPGSLDWYVALAERRAQAAATSSVLA</sequence>
<dbReference type="AlphaFoldDB" id="A0A2W5Q4R2"/>
<feature type="non-terminal residue" evidence="1">
    <location>
        <position position="1"/>
    </location>
</feature>
<dbReference type="GO" id="GO:0030729">
    <property type="term" value="F:acetoacetate-CoA ligase activity"/>
    <property type="evidence" value="ECO:0007669"/>
    <property type="project" value="UniProtKB-EC"/>
</dbReference>
<keyword evidence="1" id="KW-0436">Ligase</keyword>
<gene>
    <name evidence="1" type="ORF">DI563_15360</name>
</gene>
<proteinExistence type="predicted"/>
<dbReference type="InterPro" id="IPR045851">
    <property type="entry name" value="AMP-bd_C_sf"/>
</dbReference>
<dbReference type="EC" id="6.2.1.16" evidence="1"/>
<dbReference type="PANTHER" id="PTHR42921">
    <property type="entry name" value="ACETOACETYL-COA SYNTHETASE"/>
    <property type="match status" value="1"/>
</dbReference>
<evidence type="ECO:0000313" key="1">
    <source>
        <dbReference type="EMBL" id="PZQ73301.1"/>
    </source>
</evidence>
<accession>A0A2W5Q4R2</accession>
<comment type="caution">
    <text evidence="1">The sequence shown here is derived from an EMBL/GenBank/DDBJ whole genome shotgun (WGS) entry which is preliminary data.</text>
</comment>
<dbReference type="Gene3D" id="3.30.300.30">
    <property type="match status" value="1"/>
</dbReference>
<dbReference type="SUPFAM" id="SSF56801">
    <property type="entry name" value="Acetyl-CoA synthetase-like"/>
    <property type="match status" value="1"/>
</dbReference>